<dbReference type="EMBL" id="UZAM01016455">
    <property type="protein sequence ID" value="VDP43314.1"/>
    <property type="molecule type" value="Genomic_DNA"/>
</dbReference>
<dbReference type="WBParaSite" id="SBAD_0001222401-mRNA-1">
    <property type="protein sequence ID" value="SBAD_0001222401-mRNA-1"/>
    <property type="gene ID" value="SBAD_0001222401"/>
</dbReference>
<proteinExistence type="predicted"/>
<reference evidence="2 3" key="2">
    <citation type="submission" date="2018-11" db="EMBL/GenBank/DDBJ databases">
        <authorList>
            <consortium name="Pathogen Informatics"/>
        </authorList>
    </citation>
    <scope>NUCLEOTIDE SEQUENCE [LARGE SCALE GENOMIC DNA]</scope>
</reference>
<gene>
    <name evidence="2" type="ORF">SBAD_LOCUS11830</name>
</gene>
<reference evidence="4" key="1">
    <citation type="submission" date="2016-06" db="UniProtKB">
        <authorList>
            <consortium name="WormBaseParasite"/>
        </authorList>
    </citation>
    <scope>IDENTIFICATION</scope>
</reference>
<evidence type="ECO:0000313" key="2">
    <source>
        <dbReference type="EMBL" id="VDP43314.1"/>
    </source>
</evidence>
<protein>
    <submittedName>
        <fullName evidence="2 4">Uncharacterized protein</fullName>
    </submittedName>
</protein>
<dbReference type="AlphaFoldDB" id="A0A183J7I2"/>
<evidence type="ECO:0000313" key="4">
    <source>
        <dbReference type="WBParaSite" id="SBAD_0001222401-mRNA-1"/>
    </source>
</evidence>
<evidence type="ECO:0000256" key="1">
    <source>
        <dbReference type="SAM" id="MobiDB-lite"/>
    </source>
</evidence>
<name>A0A183J7I2_9BILA</name>
<organism evidence="4">
    <name type="scientific">Soboliphyme baturini</name>
    <dbReference type="NCBI Taxonomy" id="241478"/>
    <lineage>
        <taxon>Eukaryota</taxon>
        <taxon>Metazoa</taxon>
        <taxon>Ecdysozoa</taxon>
        <taxon>Nematoda</taxon>
        <taxon>Enoplea</taxon>
        <taxon>Dorylaimia</taxon>
        <taxon>Dioctophymatida</taxon>
        <taxon>Dioctophymatoidea</taxon>
        <taxon>Soboliphymatidae</taxon>
        <taxon>Soboliphyme</taxon>
    </lineage>
</organism>
<evidence type="ECO:0000313" key="3">
    <source>
        <dbReference type="Proteomes" id="UP000270296"/>
    </source>
</evidence>
<dbReference type="Proteomes" id="UP000270296">
    <property type="component" value="Unassembled WGS sequence"/>
</dbReference>
<sequence>MVLAYQIIVSSQFLQWQSSTGDPWPVVRFVFATGRSLSRSHGLRQSGGGPQKWWQAGPIPPVPPSHIHASARMRTARPNAECCPSRLENCATIRCRSSSDDRIRWIA</sequence>
<feature type="region of interest" description="Disordered" evidence="1">
    <location>
        <begin position="39"/>
        <end position="59"/>
    </location>
</feature>
<accession>A0A183J7I2</accession>
<keyword evidence="3" id="KW-1185">Reference proteome</keyword>